<organism evidence="2 3">
    <name type="scientific">Bemisia tabaci</name>
    <name type="common">Sweetpotato whitefly</name>
    <name type="synonym">Aleurodes tabaci</name>
    <dbReference type="NCBI Taxonomy" id="7038"/>
    <lineage>
        <taxon>Eukaryota</taxon>
        <taxon>Metazoa</taxon>
        <taxon>Ecdysozoa</taxon>
        <taxon>Arthropoda</taxon>
        <taxon>Hexapoda</taxon>
        <taxon>Insecta</taxon>
        <taxon>Pterygota</taxon>
        <taxon>Neoptera</taxon>
        <taxon>Paraneoptera</taxon>
        <taxon>Hemiptera</taxon>
        <taxon>Sternorrhyncha</taxon>
        <taxon>Aleyrodoidea</taxon>
        <taxon>Aleyrodidae</taxon>
        <taxon>Aleyrodinae</taxon>
        <taxon>Bemisia</taxon>
    </lineage>
</organism>
<dbReference type="Pfam" id="PF06017">
    <property type="entry name" value="Myosin_TH1"/>
    <property type="match status" value="1"/>
</dbReference>
<dbReference type="GO" id="GO:0016459">
    <property type="term" value="C:myosin complex"/>
    <property type="evidence" value="ECO:0007669"/>
    <property type="project" value="InterPro"/>
</dbReference>
<proteinExistence type="predicted"/>
<evidence type="ECO:0000313" key="3">
    <source>
        <dbReference type="Proteomes" id="UP001152759"/>
    </source>
</evidence>
<protein>
    <recommendedName>
        <fullName evidence="1">TH1 domain-containing protein</fullName>
    </recommendedName>
</protein>
<dbReference type="PROSITE" id="PS51757">
    <property type="entry name" value="TH1"/>
    <property type="match status" value="1"/>
</dbReference>
<dbReference type="PANTHER" id="PTHR34969">
    <property type="entry name" value="OS01G0621700 PROTEIN"/>
    <property type="match status" value="1"/>
</dbReference>
<gene>
    <name evidence="2" type="ORF">BEMITA_LOCUS9521</name>
</gene>
<keyword evidence="3" id="KW-1185">Reference proteome</keyword>
<sequence length="279" mass="32396">MDFPGRDATNDLKIRISQAMKIHYWLRLSKSFHERIFSHSWATKTSVCKQATSHFRRLHKLWAAKKHRHAQSLERKRQLKLKTLADTLFKGTKKSYEVSENEKFAENRLPAEQSRLLKVTFVPFNVSSNEKIQYITPVTKFDRHGYKRRKRILVVTDKNLYVVADEGKTLKLKQKLPLNCIEKLEVTSERDNFLLIRVPLHLKNQKGDLVLEVPFLVEMITWIIKMIKRPEILNINAPNSQPICHNRVGEKQGLISITRGLNVTPGIMKGKQGNLIIVG</sequence>
<reference evidence="2" key="1">
    <citation type="submission" date="2021-12" db="EMBL/GenBank/DDBJ databases">
        <authorList>
            <person name="King R."/>
        </authorList>
    </citation>
    <scope>NUCLEOTIDE SEQUENCE</scope>
</reference>
<dbReference type="PANTHER" id="PTHR34969:SF1">
    <property type="entry name" value="TH1 DOMAIN-CONTAINING PROTEIN"/>
    <property type="match status" value="1"/>
</dbReference>
<dbReference type="EMBL" id="OU963866">
    <property type="protein sequence ID" value="CAH0390830.1"/>
    <property type="molecule type" value="Genomic_DNA"/>
</dbReference>
<dbReference type="GO" id="GO:0003774">
    <property type="term" value="F:cytoskeletal motor activity"/>
    <property type="evidence" value="ECO:0007669"/>
    <property type="project" value="InterPro"/>
</dbReference>
<accession>A0A9P0F3T5</accession>
<feature type="domain" description="TH1" evidence="1">
    <location>
        <begin position="93"/>
        <end position="279"/>
    </location>
</feature>
<name>A0A9P0F3T5_BEMTA</name>
<dbReference type="KEGG" id="btab:109032694"/>
<evidence type="ECO:0000313" key="2">
    <source>
        <dbReference type="EMBL" id="CAH0390830.1"/>
    </source>
</evidence>
<dbReference type="AlphaFoldDB" id="A0A9P0F3T5"/>
<dbReference type="InterPro" id="IPR010926">
    <property type="entry name" value="Myosin_TH1"/>
</dbReference>
<dbReference type="Proteomes" id="UP001152759">
    <property type="component" value="Chromosome 5"/>
</dbReference>
<evidence type="ECO:0000259" key="1">
    <source>
        <dbReference type="PROSITE" id="PS51757"/>
    </source>
</evidence>